<dbReference type="InterPro" id="IPR010934">
    <property type="entry name" value="NADH_DH_su5_C"/>
</dbReference>
<dbReference type="GO" id="GO:0005743">
    <property type="term" value="C:mitochondrial inner membrane"/>
    <property type="evidence" value="ECO:0007669"/>
    <property type="project" value="UniProtKB-SubCell"/>
</dbReference>
<evidence type="ECO:0000256" key="16">
    <source>
        <dbReference type="ARBA" id="ARBA00049551"/>
    </source>
</evidence>
<dbReference type="InterPro" id="IPR001750">
    <property type="entry name" value="ND/Mrp_TM"/>
</dbReference>
<feature type="transmembrane region" description="Helical" evidence="17">
    <location>
        <begin position="7"/>
        <end position="25"/>
    </location>
</feature>
<dbReference type="PRINTS" id="PR01434">
    <property type="entry name" value="NADHDHGNASE5"/>
</dbReference>
<dbReference type="GO" id="GO:0003954">
    <property type="term" value="F:NADH dehydrogenase activity"/>
    <property type="evidence" value="ECO:0007669"/>
    <property type="project" value="TreeGrafter"/>
</dbReference>
<keyword evidence="8" id="KW-0999">Mitochondrion inner membrane</keyword>
<evidence type="ECO:0000256" key="2">
    <source>
        <dbReference type="ARBA" id="ARBA00004448"/>
    </source>
</evidence>
<dbReference type="GO" id="GO:0008137">
    <property type="term" value="F:NADH dehydrogenase (ubiquinone) activity"/>
    <property type="evidence" value="ECO:0007669"/>
    <property type="project" value="UniProtKB-EC"/>
</dbReference>
<comment type="function">
    <text evidence="1">Core subunit of the mitochondrial membrane respiratory chain NADH dehydrogenase (Complex I) that is believed to belong to the minimal assembly required for catalysis. Complex I functions in the transfer of electrons from NADH to the respiratory chain. The immediate electron acceptor for the enzyme is believed to be ubiquinone.</text>
</comment>
<evidence type="ECO:0000259" key="20">
    <source>
        <dbReference type="Pfam" id="PF06455"/>
    </source>
</evidence>
<feature type="transmembrane region" description="Helical" evidence="17">
    <location>
        <begin position="82"/>
        <end position="101"/>
    </location>
</feature>
<evidence type="ECO:0000256" key="4">
    <source>
        <dbReference type="ARBA" id="ARBA00021096"/>
    </source>
</evidence>
<keyword evidence="9" id="KW-1278">Translocase</keyword>
<keyword evidence="13 17" id="KW-0830">Ubiquinone</keyword>
<evidence type="ECO:0000256" key="13">
    <source>
        <dbReference type="ARBA" id="ARBA00023075"/>
    </source>
</evidence>
<feature type="transmembrane region" description="Helical" evidence="17">
    <location>
        <begin position="335"/>
        <end position="356"/>
    </location>
</feature>
<organism evidence="21">
    <name type="scientific">Bactrocera oleae</name>
    <name type="common">Olive fruit fly</name>
    <name type="synonym">Dacus oleae</name>
    <dbReference type="NCBI Taxonomy" id="104688"/>
    <lineage>
        <taxon>Eukaryota</taxon>
        <taxon>Metazoa</taxon>
        <taxon>Ecdysozoa</taxon>
        <taxon>Arthropoda</taxon>
        <taxon>Hexapoda</taxon>
        <taxon>Insecta</taxon>
        <taxon>Pterygota</taxon>
        <taxon>Neoptera</taxon>
        <taxon>Endopterygota</taxon>
        <taxon>Diptera</taxon>
        <taxon>Brachycera</taxon>
        <taxon>Muscomorpha</taxon>
        <taxon>Tephritoidea</taxon>
        <taxon>Tephritidae</taxon>
        <taxon>Bactrocera</taxon>
        <taxon>Daculus</taxon>
    </lineage>
</organism>
<dbReference type="InterPro" id="IPR003945">
    <property type="entry name" value="NU5C-like"/>
</dbReference>
<comment type="catalytic activity">
    <reaction evidence="16 17">
        <text>a ubiquinone + NADH + 5 H(+)(in) = a ubiquinol + NAD(+) + 4 H(+)(out)</text>
        <dbReference type="Rhea" id="RHEA:29091"/>
        <dbReference type="Rhea" id="RHEA-COMP:9565"/>
        <dbReference type="Rhea" id="RHEA-COMP:9566"/>
        <dbReference type="ChEBI" id="CHEBI:15378"/>
        <dbReference type="ChEBI" id="CHEBI:16389"/>
        <dbReference type="ChEBI" id="CHEBI:17976"/>
        <dbReference type="ChEBI" id="CHEBI:57540"/>
        <dbReference type="ChEBI" id="CHEBI:57945"/>
        <dbReference type="EC" id="7.1.1.2"/>
    </reaction>
</comment>
<dbReference type="Pfam" id="PF00662">
    <property type="entry name" value="Proton_antipo_N"/>
    <property type="match status" value="1"/>
</dbReference>
<comment type="subcellular location">
    <subcellularLocation>
        <location evidence="2">Mitochondrion inner membrane</location>
        <topology evidence="2">Multi-pass membrane protein</topology>
    </subcellularLocation>
</comment>
<evidence type="ECO:0000256" key="12">
    <source>
        <dbReference type="ARBA" id="ARBA00023027"/>
    </source>
</evidence>
<name>E3SVD9_BACOL</name>
<proteinExistence type="inferred from homology"/>
<comment type="similarity">
    <text evidence="17">Belongs to the complex I subunit 5 family.</text>
</comment>
<dbReference type="PRINTS" id="PR01435">
    <property type="entry name" value="NPOXDRDTASE5"/>
</dbReference>
<feature type="domain" description="NADH:quinone oxidoreductase/Mrp antiporter transmembrane" evidence="18">
    <location>
        <begin position="102"/>
        <end position="385"/>
    </location>
</feature>
<evidence type="ECO:0000256" key="8">
    <source>
        <dbReference type="ARBA" id="ARBA00022792"/>
    </source>
</evidence>
<dbReference type="Pfam" id="PF00361">
    <property type="entry name" value="Proton_antipo_M"/>
    <property type="match status" value="1"/>
</dbReference>
<evidence type="ECO:0000256" key="3">
    <source>
        <dbReference type="ARBA" id="ARBA00012944"/>
    </source>
</evidence>
<dbReference type="PANTHER" id="PTHR42829:SF2">
    <property type="entry name" value="NADH-UBIQUINONE OXIDOREDUCTASE CHAIN 5"/>
    <property type="match status" value="1"/>
</dbReference>
<reference evidence="21" key="1">
    <citation type="journal article" date="2010" name="Mol. Phylogenet. Evol.">
        <title>Domestication of olive fly through a multi-regional host shift to cultivated olives: comparative dating using complete mitochondrial genomes.</title>
        <authorList>
            <person name="Nardi F."/>
            <person name="Carapelli A."/>
            <person name="Boore J.L."/>
            <person name="Roderick G.K."/>
            <person name="Dallai R."/>
            <person name="Frati F."/>
        </authorList>
    </citation>
    <scope>NUCLEOTIDE SEQUENCE</scope>
    <source>
        <strain evidence="21">443.2f</strain>
    </source>
</reference>
<evidence type="ECO:0000256" key="15">
    <source>
        <dbReference type="ARBA" id="ARBA00023136"/>
    </source>
</evidence>
<feature type="transmembrane region" description="Helical" evidence="17">
    <location>
        <begin position="147"/>
        <end position="167"/>
    </location>
</feature>
<dbReference type="InterPro" id="IPR001516">
    <property type="entry name" value="Proton_antipo_N"/>
</dbReference>
<dbReference type="GO" id="GO:0042773">
    <property type="term" value="P:ATP synthesis coupled electron transport"/>
    <property type="evidence" value="ECO:0007669"/>
    <property type="project" value="InterPro"/>
</dbReference>
<dbReference type="EMBL" id="GU108470">
    <property type="protein sequence ID" value="ACY09816.1"/>
    <property type="molecule type" value="Genomic_DNA"/>
</dbReference>
<feature type="transmembrane region" description="Helical" evidence="17">
    <location>
        <begin position="213"/>
        <end position="231"/>
    </location>
</feature>
<evidence type="ECO:0000256" key="14">
    <source>
        <dbReference type="ARBA" id="ARBA00023128"/>
    </source>
</evidence>
<comment type="function">
    <text evidence="17">Core subunit of the mitochondrial membrane respiratory chain NADH dehydrogenase (Complex I) which catalyzes electron transfer from NADH through the respiratory chain, using ubiquinone as an electron acceptor. Essential for the catalytic activity and assembly of complex I.</text>
</comment>
<feature type="transmembrane region" description="Helical" evidence="17">
    <location>
        <begin position="45"/>
        <end position="70"/>
    </location>
</feature>
<feature type="transmembrane region" description="Helical" evidence="17">
    <location>
        <begin position="416"/>
        <end position="439"/>
    </location>
</feature>
<keyword evidence="15 17" id="KW-0472">Membrane</keyword>
<evidence type="ECO:0000259" key="19">
    <source>
        <dbReference type="Pfam" id="PF00662"/>
    </source>
</evidence>
<dbReference type="GO" id="GO:0015990">
    <property type="term" value="P:electron transport coupled proton transport"/>
    <property type="evidence" value="ECO:0007669"/>
    <property type="project" value="TreeGrafter"/>
</dbReference>
<feature type="transmembrane region" description="Helical" evidence="17">
    <location>
        <begin position="376"/>
        <end position="395"/>
    </location>
</feature>
<evidence type="ECO:0000256" key="17">
    <source>
        <dbReference type="RuleBase" id="RU003404"/>
    </source>
</evidence>
<feature type="transmembrane region" description="Helical" evidence="17">
    <location>
        <begin position="451"/>
        <end position="470"/>
    </location>
</feature>
<evidence type="ECO:0000256" key="7">
    <source>
        <dbReference type="ARBA" id="ARBA00022692"/>
    </source>
</evidence>
<dbReference type="EC" id="7.1.1.2" evidence="3 17"/>
<feature type="transmembrane region" description="Helical" evidence="17">
    <location>
        <begin position="554"/>
        <end position="571"/>
    </location>
</feature>
<accession>E3SVD9</accession>
<evidence type="ECO:0000256" key="10">
    <source>
        <dbReference type="ARBA" id="ARBA00022982"/>
    </source>
</evidence>
<sequence>MCSISFLILIMVSINFFLLSLFFLLNDYSVFLEWEVVSLNSVSIVMTFLFDWMSLLFMSFVLLIASLVIYYSKEYMSEDKNINRFIMLVLMFVLSMMLLIISPNMISILLGWDGLGLVSYCLVIYFQNVKSYNAGMLTALSNRIGDVAFLLAIAWMLNYGSWNYIFYLETMKHSMEMEIIGGLIMLAAMTKSAQIPFSSWLPAAMAAPTPVSALVHSSTLVTAGVYLLIRFNVLLSGSWLGDLLLLLSGLTMFMAGLGANFEFDLKKIIALSTLSQLGLMMSILSMGFYKLAFFHLLTHALFKALLFMCAGAIIHNMNNSQDIRLMGGLSVYMPLTSGCFNVANLALCGMPFLAGFYSKDMILEIVSLSNINMFSFFLYFFSTGLTVCYSFRLVYYSMIGELNCGSLNMLSDEGWIMLRGMSGLLIMSIIGGSMLNWLIFSTPYMICLPSYLKLLTLFVCVMGGVFGYLISDVSLFYFNKSLHNYLVSYFFGSMWFMPYISTYGIINYSLILGGSVCKSFDQGWSEFLGGQNLYNNLVSYSRHVFVMHNNSLKIYLLLFVLWIIILFFFLMF</sequence>
<keyword evidence="12 17" id="KW-0520">NAD</keyword>
<evidence type="ECO:0000256" key="6">
    <source>
        <dbReference type="ARBA" id="ARBA00022660"/>
    </source>
</evidence>
<feature type="transmembrane region" description="Helical" evidence="17">
    <location>
        <begin position="292"/>
        <end position="314"/>
    </location>
</feature>
<geneLocation type="mitochondrion" evidence="21"/>
<evidence type="ECO:0000256" key="1">
    <source>
        <dbReference type="ARBA" id="ARBA00003257"/>
    </source>
</evidence>
<protein>
    <recommendedName>
        <fullName evidence="4 17">NADH-ubiquinone oxidoreductase chain 5</fullName>
        <ecNumber evidence="3 17">7.1.1.2</ecNumber>
    </recommendedName>
</protein>
<evidence type="ECO:0000259" key="18">
    <source>
        <dbReference type="Pfam" id="PF00361"/>
    </source>
</evidence>
<keyword evidence="14 17" id="KW-0496">Mitochondrion</keyword>
<keyword evidence="10" id="KW-0249">Electron transport</keyword>
<keyword evidence="7 17" id="KW-0812">Transmembrane</keyword>
<keyword evidence="5 17" id="KW-0813">Transport</keyword>
<gene>
    <name evidence="21" type="primary">ND5</name>
</gene>
<evidence type="ECO:0000256" key="5">
    <source>
        <dbReference type="ARBA" id="ARBA00022448"/>
    </source>
</evidence>
<dbReference type="AlphaFoldDB" id="E3SVD9"/>
<dbReference type="Pfam" id="PF06455">
    <property type="entry name" value="NADH5_C"/>
    <property type="match status" value="1"/>
</dbReference>
<feature type="transmembrane region" description="Helical" evidence="17">
    <location>
        <begin position="268"/>
        <end position="286"/>
    </location>
</feature>
<keyword evidence="11 17" id="KW-1133">Transmembrane helix</keyword>
<feature type="transmembrane region" description="Helical" evidence="17">
    <location>
        <begin position="243"/>
        <end position="261"/>
    </location>
</feature>
<keyword evidence="6" id="KW-0679">Respiratory chain</keyword>
<evidence type="ECO:0000256" key="11">
    <source>
        <dbReference type="ARBA" id="ARBA00022989"/>
    </source>
</evidence>
<feature type="domain" description="NADH dehydrogenase subunit 5 C-terminal" evidence="20">
    <location>
        <begin position="389"/>
        <end position="569"/>
    </location>
</feature>
<feature type="domain" description="NADH-Ubiquinone oxidoreductase (complex I) chain 5 N-terminal" evidence="19">
    <location>
        <begin position="37"/>
        <end position="85"/>
    </location>
</feature>
<feature type="transmembrane region" description="Helical" evidence="17">
    <location>
        <begin position="482"/>
        <end position="506"/>
    </location>
</feature>
<feature type="transmembrane region" description="Helical" evidence="17">
    <location>
        <begin position="107"/>
        <end position="126"/>
    </location>
</feature>
<evidence type="ECO:0000256" key="9">
    <source>
        <dbReference type="ARBA" id="ARBA00022967"/>
    </source>
</evidence>
<dbReference type="PANTHER" id="PTHR42829">
    <property type="entry name" value="NADH-UBIQUINONE OXIDOREDUCTASE CHAIN 5"/>
    <property type="match status" value="1"/>
</dbReference>
<evidence type="ECO:0000313" key="21">
    <source>
        <dbReference type="EMBL" id="ACY09816.1"/>
    </source>
</evidence>